<evidence type="ECO:0000256" key="5">
    <source>
        <dbReference type="ARBA" id="ARBA00022741"/>
    </source>
</evidence>
<dbReference type="SUPFAM" id="SSF55874">
    <property type="entry name" value="ATPase domain of HSP90 chaperone/DNA topoisomerase II/histidine kinase"/>
    <property type="match status" value="1"/>
</dbReference>
<keyword evidence="6 12" id="KW-0418">Kinase</keyword>
<accession>A0A7Z0J788</accession>
<keyword evidence="4" id="KW-0808">Transferase</keyword>
<feature type="transmembrane region" description="Helical" evidence="10">
    <location>
        <begin position="92"/>
        <end position="122"/>
    </location>
</feature>
<dbReference type="InterPro" id="IPR050482">
    <property type="entry name" value="Sensor_HK_TwoCompSys"/>
</dbReference>
<keyword evidence="10" id="KW-0472">Membrane</keyword>
<feature type="transmembrane region" description="Helical" evidence="10">
    <location>
        <begin position="62"/>
        <end position="80"/>
    </location>
</feature>
<dbReference type="PANTHER" id="PTHR24421">
    <property type="entry name" value="NITRATE/NITRITE SENSOR PROTEIN NARX-RELATED"/>
    <property type="match status" value="1"/>
</dbReference>
<dbReference type="SMART" id="SM00387">
    <property type="entry name" value="HATPase_c"/>
    <property type="match status" value="1"/>
</dbReference>
<keyword evidence="9" id="KW-0175">Coiled coil</keyword>
<dbReference type="Pfam" id="PF07730">
    <property type="entry name" value="HisKA_3"/>
    <property type="match status" value="1"/>
</dbReference>
<dbReference type="RefSeq" id="WP_179579309.1">
    <property type="nucleotide sequence ID" value="NZ_JACCFM010000001.1"/>
</dbReference>
<dbReference type="InterPro" id="IPR005467">
    <property type="entry name" value="His_kinase_dom"/>
</dbReference>
<dbReference type="GO" id="GO:0000155">
    <property type="term" value="F:phosphorelay sensor kinase activity"/>
    <property type="evidence" value="ECO:0007669"/>
    <property type="project" value="InterPro"/>
</dbReference>
<organism evidence="12 13">
    <name type="scientific">Glaciibacter psychrotolerans</name>
    <dbReference type="NCBI Taxonomy" id="670054"/>
    <lineage>
        <taxon>Bacteria</taxon>
        <taxon>Bacillati</taxon>
        <taxon>Actinomycetota</taxon>
        <taxon>Actinomycetes</taxon>
        <taxon>Micrococcales</taxon>
        <taxon>Microbacteriaceae</taxon>
        <taxon>Glaciibacter</taxon>
    </lineage>
</organism>
<dbReference type="GO" id="GO:0005524">
    <property type="term" value="F:ATP binding"/>
    <property type="evidence" value="ECO:0007669"/>
    <property type="project" value="UniProtKB-KW"/>
</dbReference>
<feature type="domain" description="Histidine kinase" evidence="11">
    <location>
        <begin position="324"/>
        <end position="413"/>
    </location>
</feature>
<keyword evidence="10" id="KW-0812">Transmembrane</keyword>
<dbReference type="InterPro" id="IPR003594">
    <property type="entry name" value="HATPase_dom"/>
</dbReference>
<keyword evidence="8" id="KW-0902">Two-component regulatory system</keyword>
<dbReference type="GO" id="GO:0016020">
    <property type="term" value="C:membrane"/>
    <property type="evidence" value="ECO:0007669"/>
    <property type="project" value="InterPro"/>
</dbReference>
<sequence>MTTKHWWSLAFAGTLLLLAAVALLADAPSASSAAGALITLAVIGAGYAAFGHRAFASPVASVAFRILVIVGTGVAVYFLPNMATLQALIFPLLWVLSGSTLLAIVQSGLLALTVGIGFYLGLGGGPEILLQAVAIEGVSLLFAIVLGLWITRIDQDGQRHKQLLQELTAAQDELAALHRDAGSSTERERLAREIHDTIAQSLTSLVMLAQRADTELASIPAAEVVAGDGPEGRAAGGAEGRATGGVVHGLVAAQLSVGLIEETACDALTEARALVTAMSPVRVGDSTLAETVGRLSARFMQETGIRVDVAVQPGDLDRELEVVMLRCIQEGLANVRKHSRASVASVSLTSANGELAVEVRDNGRGLGVYSAESTTGYGLAGMRDRVDLVGGRLNVADGAAGGTVLRVSVPVGSAR</sequence>
<dbReference type="EC" id="2.7.13.3" evidence="2"/>
<evidence type="ECO:0000256" key="9">
    <source>
        <dbReference type="SAM" id="Coils"/>
    </source>
</evidence>
<dbReference type="EMBL" id="JACCFM010000001">
    <property type="protein sequence ID" value="NYJ20678.1"/>
    <property type="molecule type" value="Genomic_DNA"/>
</dbReference>
<protein>
    <recommendedName>
        <fullName evidence="2">histidine kinase</fullName>
        <ecNumber evidence="2">2.7.13.3</ecNumber>
    </recommendedName>
</protein>
<dbReference type="CDD" id="cd16917">
    <property type="entry name" value="HATPase_UhpB-NarQ-NarX-like"/>
    <property type="match status" value="1"/>
</dbReference>
<dbReference type="PIRSF" id="PIRSF037434">
    <property type="entry name" value="STHK_ChrS"/>
    <property type="match status" value="1"/>
</dbReference>
<reference evidence="12 13" key="1">
    <citation type="submission" date="2020-07" db="EMBL/GenBank/DDBJ databases">
        <title>Sequencing the genomes of 1000 actinobacteria strains.</title>
        <authorList>
            <person name="Klenk H.-P."/>
        </authorList>
    </citation>
    <scope>NUCLEOTIDE SEQUENCE [LARGE SCALE GENOMIC DNA]</scope>
    <source>
        <strain evidence="12 13">LI1</strain>
    </source>
</reference>
<evidence type="ECO:0000256" key="6">
    <source>
        <dbReference type="ARBA" id="ARBA00022777"/>
    </source>
</evidence>
<dbReference type="InterPro" id="IPR011712">
    <property type="entry name" value="Sig_transdc_His_kin_sub3_dim/P"/>
</dbReference>
<comment type="catalytic activity">
    <reaction evidence="1">
        <text>ATP + protein L-histidine = ADP + protein N-phospho-L-histidine.</text>
        <dbReference type="EC" id="2.7.13.3"/>
    </reaction>
</comment>
<feature type="transmembrane region" description="Helical" evidence="10">
    <location>
        <begin position="32"/>
        <end position="50"/>
    </location>
</feature>
<keyword evidence="5" id="KW-0547">Nucleotide-binding</keyword>
<dbReference type="PROSITE" id="PS50109">
    <property type="entry name" value="HIS_KIN"/>
    <property type="match status" value="1"/>
</dbReference>
<proteinExistence type="predicted"/>
<feature type="coiled-coil region" evidence="9">
    <location>
        <begin position="153"/>
        <end position="180"/>
    </location>
</feature>
<dbReference type="PANTHER" id="PTHR24421:SF10">
    <property type="entry name" value="NITRATE_NITRITE SENSOR PROTEIN NARQ"/>
    <property type="match status" value="1"/>
</dbReference>
<evidence type="ECO:0000259" key="11">
    <source>
        <dbReference type="PROSITE" id="PS50109"/>
    </source>
</evidence>
<dbReference type="Proteomes" id="UP000537260">
    <property type="component" value="Unassembled WGS sequence"/>
</dbReference>
<evidence type="ECO:0000256" key="4">
    <source>
        <dbReference type="ARBA" id="ARBA00022679"/>
    </source>
</evidence>
<gene>
    <name evidence="12" type="ORF">HNR05_002469</name>
</gene>
<evidence type="ECO:0000256" key="8">
    <source>
        <dbReference type="ARBA" id="ARBA00023012"/>
    </source>
</evidence>
<evidence type="ECO:0000256" key="7">
    <source>
        <dbReference type="ARBA" id="ARBA00022840"/>
    </source>
</evidence>
<dbReference type="InterPro" id="IPR017205">
    <property type="entry name" value="Sig_transdc_His_kinase_ChrS"/>
</dbReference>
<feature type="transmembrane region" description="Helical" evidence="10">
    <location>
        <begin position="6"/>
        <end position="25"/>
    </location>
</feature>
<dbReference type="InterPro" id="IPR036890">
    <property type="entry name" value="HATPase_C_sf"/>
</dbReference>
<feature type="transmembrane region" description="Helical" evidence="10">
    <location>
        <begin position="128"/>
        <end position="151"/>
    </location>
</feature>
<evidence type="ECO:0000313" key="12">
    <source>
        <dbReference type="EMBL" id="NYJ20678.1"/>
    </source>
</evidence>
<keyword evidence="13" id="KW-1185">Reference proteome</keyword>
<keyword evidence="7" id="KW-0067">ATP-binding</keyword>
<evidence type="ECO:0000313" key="13">
    <source>
        <dbReference type="Proteomes" id="UP000537260"/>
    </source>
</evidence>
<keyword evidence="3" id="KW-0597">Phosphoprotein</keyword>
<keyword evidence="10" id="KW-1133">Transmembrane helix</keyword>
<evidence type="ECO:0000256" key="2">
    <source>
        <dbReference type="ARBA" id="ARBA00012438"/>
    </source>
</evidence>
<dbReference type="Gene3D" id="3.30.565.10">
    <property type="entry name" value="Histidine kinase-like ATPase, C-terminal domain"/>
    <property type="match status" value="1"/>
</dbReference>
<evidence type="ECO:0000256" key="1">
    <source>
        <dbReference type="ARBA" id="ARBA00000085"/>
    </source>
</evidence>
<evidence type="ECO:0000256" key="3">
    <source>
        <dbReference type="ARBA" id="ARBA00022553"/>
    </source>
</evidence>
<dbReference type="GO" id="GO:0046983">
    <property type="term" value="F:protein dimerization activity"/>
    <property type="evidence" value="ECO:0007669"/>
    <property type="project" value="InterPro"/>
</dbReference>
<dbReference type="Gene3D" id="1.20.5.1930">
    <property type="match status" value="1"/>
</dbReference>
<dbReference type="Pfam" id="PF02518">
    <property type="entry name" value="HATPase_c"/>
    <property type="match status" value="1"/>
</dbReference>
<name>A0A7Z0J788_9MICO</name>
<comment type="caution">
    <text evidence="12">The sequence shown here is derived from an EMBL/GenBank/DDBJ whole genome shotgun (WGS) entry which is preliminary data.</text>
</comment>
<evidence type="ECO:0000256" key="10">
    <source>
        <dbReference type="SAM" id="Phobius"/>
    </source>
</evidence>
<dbReference type="AlphaFoldDB" id="A0A7Z0J788"/>